<feature type="transmembrane region" description="Helical" evidence="9">
    <location>
        <begin position="89"/>
        <end position="108"/>
    </location>
</feature>
<evidence type="ECO:0000256" key="8">
    <source>
        <dbReference type="ARBA" id="ARBA00038436"/>
    </source>
</evidence>
<dbReference type="InterPro" id="IPR007387">
    <property type="entry name" value="TRAP_DctQ"/>
</dbReference>
<evidence type="ECO:0000256" key="5">
    <source>
        <dbReference type="ARBA" id="ARBA00022692"/>
    </source>
</evidence>
<dbReference type="KEGG" id="acae:HYG86_07875"/>
<feature type="transmembrane region" description="Helical" evidence="9">
    <location>
        <begin position="16"/>
        <end position="38"/>
    </location>
</feature>
<name>A0A7G9W7P9_ALKCA</name>
<keyword evidence="6 9" id="KW-1133">Transmembrane helix</keyword>
<protein>
    <submittedName>
        <fullName evidence="11">TRAP transporter small permease</fullName>
    </submittedName>
</protein>
<evidence type="ECO:0000256" key="1">
    <source>
        <dbReference type="ARBA" id="ARBA00004429"/>
    </source>
</evidence>
<comment type="similarity">
    <text evidence="8">Belongs to the TRAP transporter small permease family.</text>
</comment>
<keyword evidence="3" id="KW-1003">Cell membrane</keyword>
<sequence>MSILKKVDQILSKLEAFILSFGVIAMSLLLIGNVIMRAVFNNSWSFAEEIGQFMVVVVTFVGISYATRKGKHIRMTAIYDMSSFKVKKILTLIVSFVTMVVMFYFAYLGLRYTLMVASRGRVTPALEWARYVVVMFFPIGFFMGGVQNLVNFVLNVIHKDEIYSGNEGPDKEAETFADLTGITTSEEL</sequence>
<keyword evidence="4" id="KW-0997">Cell inner membrane</keyword>
<feature type="transmembrane region" description="Helical" evidence="9">
    <location>
        <begin position="50"/>
        <end position="68"/>
    </location>
</feature>
<feature type="domain" description="Tripartite ATP-independent periplasmic transporters DctQ component" evidence="10">
    <location>
        <begin position="26"/>
        <end position="153"/>
    </location>
</feature>
<proteinExistence type="inferred from homology"/>
<evidence type="ECO:0000256" key="2">
    <source>
        <dbReference type="ARBA" id="ARBA00022448"/>
    </source>
</evidence>
<reference evidence="11 12" key="1">
    <citation type="submission" date="2020-07" db="EMBL/GenBank/DDBJ databases">
        <title>Alkalicella. sp. LB2 genome.</title>
        <authorList>
            <person name="Postec A."/>
            <person name="Quemeneur M."/>
        </authorList>
    </citation>
    <scope>NUCLEOTIDE SEQUENCE [LARGE SCALE GENOMIC DNA]</scope>
    <source>
        <strain evidence="11 12">LB2</strain>
    </source>
</reference>
<dbReference type="InterPro" id="IPR055348">
    <property type="entry name" value="DctQ"/>
</dbReference>
<dbReference type="RefSeq" id="WP_213168630.1">
    <property type="nucleotide sequence ID" value="NZ_CP058559.1"/>
</dbReference>
<evidence type="ECO:0000256" key="6">
    <source>
        <dbReference type="ARBA" id="ARBA00022989"/>
    </source>
</evidence>
<dbReference type="EMBL" id="CP058559">
    <property type="protein sequence ID" value="QNO14711.1"/>
    <property type="molecule type" value="Genomic_DNA"/>
</dbReference>
<evidence type="ECO:0000259" key="10">
    <source>
        <dbReference type="Pfam" id="PF04290"/>
    </source>
</evidence>
<evidence type="ECO:0000313" key="11">
    <source>
        <dbReference type="EMBL" id="QNO14711.1"/>
    </source>
</evidence>
<dbReference type="AlphaFoldDB" id="A0A7G9W7P9"/>
<feature type="transmembrane region" description="Helical" evidence="9">
    <location>
        <begin position="128"/>
        <end position="154"/>
    </location>
</feature>
<keyword evidence="12" id="KW-1185">Reference proteome</keyword>
<dbReference type="GO" id="GO:0015740">
    <property type="term" value="P:C4-dicarboxylate transport"/>
    <property type="evidence" value="ECO:0007669"/>
    <property type="project" value="TreeGrafter"/>
</dbReference>
<keyword evidence="5 9" id="KW-0812">Transmembrane</keyword>
<comment type="subcellular location">
    <subcellularLocation>
        <location evidence="1">Cell inner membrane</location>
        <topology evidence="1">Multi-pass membrane protein</topology>
    </subcellularLocation>
</comment>
<keyword evidence="2" id="KW-0813">Transport</keyword>
<evidence type="ECO:0000256" key="4">
    <source>
        <dbReference type="ARBA" id="ARBA00022519"/>
    </source>
</evidence>
<dbReference type="GO" id="GO:0005886">
    <property type="term" value="C:plasma membrane"/>
    <property type="evidence" value="ECO:0007669"/>
    <property type="project" value="UniProtKB-SubCell"/>
</dbReference>
<keyword evidence="7 9" id="KW-0472">Membrane</keyword>
<dbReference type="Pfam" id="PF04290">
    <property type="entry name" value="DctQ"/>
    <property type="match status" value="1"/>
</dbReference>
<evidence type="ECO:0000256" key="7">
    <source>
        <dbReference type="ARBA" id="ARBA00023136"/>
    </source>
</evidence>
<dbReference type="PANTHER" id="PTHR35011:SF2">
    <property type="entry name" value="2,3-DIKETO-L-GULONATE TRAP TRANSPORTER SMALL PERMEASE PROTEIN YIAM"/>
    <property type="match status" value="1"/>
</dbReference>
<dbReference type="PANTHER" id="PTHR35011">
    <property type="entry name" value="2,3-DIKETO-L-GULONATE TRAP TRANSPORTER SMALL PERMEASE PROTEIN YIAM"/>
    <property type="match status" value="1"/>
</dbReference>
<gene>
    <name evidence="11" type="ORF">HYG86_07875</name>
</gene>
<dbReference type="Proteomes" id="UP000516160">
    <property type="component" value="Chromosome"/>
</dbReference>
<evidence type="ECO:0000256" key="3">
    <source>
        <dbReference type="ARBA" id="ARBA00022475"/>
    </source>
</evidence>
<evidence type="ECO:0000313" key="12">
    <source>
        <dbReference type="Proteomes" id="UP000516160"/>
    </source>
</evidence>
<accession>A0A7G9W7P9</accession>
<evidence type="ECO:0000256" key="9">
    <source>
        <dbReference type="SAM" id="Phobius"/>
    </source>
</evidence>
<dbReference type="GO" id="GO:0022857">
    <property type="term" value="F:transmembrane transporter activity"/>
    <property type="evidence" value="ECO:0007669"/>
    <property type="project" value="TreeGrafter"/>
</dbReference>
<organism evidence="11 12">
    <name type="scientific">Alkalicella caledoniensis</name>
    <dbReference type="NCBI Taxonomy" id="2731377"/>
    <lineage>
        <taxon>Bacteria</taxon>
        <taxon>Bacillati</taxon>
        <taxon>Bacillota</taxon>
        <taxon>Clostridia</taxon>
        <taxon>Eubacteriales</taxon>
        <taxon>Proteinivoracaceae</taxon>
        <taxon>Alkalicella</taxon>
    </lineage>
</organism>